<evidence type="ECO:0000313" key="2">
    <source>
        <dbReference type="Proteomes" id="UP000003824"/>
    </source>
</evidence>
<dbReference type="EMBL" id="DS999641">
    <property type="protein sequence ID" value="EFE72268.2"/>
    <property type="molecule type" value="Genomic_DNA"/>
</dbReference>
<accession>D5ZNY7</accession>
<gene>
    <name evidence="1" type="ORF">SSFG_07503</name>
</gene>
<organism evidence="1 2">
    <name type="scientific">Streptomyces viridosporus (strain ATCC 14672 / DSM 40746 / JCM 4963 / KCTC 9882 / NRRL B-12104 / FH 1290)</name>
    <name type="common">Streptomyces ghanaensis</name>
    <dbReference type="NCBI Taxonomy" id="566461"/>
    <lineage>
        <taxon>Bacteria</taxon>
        <taxon>Bacillati</taxon>
        <taxon>Actinomycetota</taxon>
        <taxon>Actinomycetes</taxon>
        <taxon>Kitasatosporales</taxon>
        <taxon>Streptomycetaceae</taxon>
        <taxon>Streptomyces</taxon>
    </lineage>
</organism>
<evidence type="ECO:0000313" key="1">
    <source>
        <dbReference type="EMBL" id="EFE72268.2"/>
    </source>
</evidence>
<protein>
    <submittedName>
        <fullName evidence="1">Predicted protein</fullName>
    </submittedName>
</protein>
<sequence>MKHRGWCRYSPRAPGEVCQATLLQLEGEHGRVFGQFVFGGWPEVTAGGPR</sequence>
<proteinExistence type="predicted"/>
<reference evidence="2" key="1">
    <citation type="submission" date="2008-12" db="EMBL/GenBank/DDBJ databases">
        <title>Annotation of Streptomyces ghanaensis ATCC 14672.</title>
        <authorList>
            <consortium name="The Broad Institute Genome Sequencing Platform"/>
            <consortium name="Broad Institute Microbial Sequencing Center"/>
            <person name="Fischbach M."/>
            <person name="Ward D."/>
            <person name="Young S."/>
            <person name="Kodira C.D."/>
            <person name="Zeng Q."/>
            <person name="Koehrsen M."/>
            <person name="Godfrey P."/>
            <person name="Alvarado L."/>
            <person name="Berlin A.M."/>
            <person name="Borenstein D."/>
            <person name="Chen Z."/>
            <person name="Engels R."/>
            <person name="Freedman E."/>
            <person name="Gellesch M."/>
            <person name="Goldberg J."/>
            <person name="Griggs A."/>
            <person name="Gujja S."/>
            <person name="Heiman D.I."/>
            <person name="Hepburn T.A."/>
            <person name="Howarth C."/>
            <person name="Jen D."/>
            <person name="Larson L."/>
            <person name="Lewis B."/>
            <person name="Mehta T."/>
            <person name="Park D."/>
            <person name="Pearson M."/>
            <person name="Roberts A."/>
            <person name="Saif S."/>
            <person name="Shea T.D."/>
            <person name="Shenoy N."/>
            <person name="Sisk P."/>
            <person name="Stolte C."/>
            <person name="Sykes S.N."/>
            <person name="Walk T."/>
            <person name="White J."/>
            <person name="Yandava C."/>
            <person name="Straight P."/>
            <person name="Clardy J."/>
            <person name="Hung D."/>
            <person name="Kolter R."/>
            <person name="Mekalanos J."/>
            <person name="Walker S."/>
            <person name="Walsh C.T."/>
            <person name="Wieland B.L.C."/>
            <person name="Ilzarbe M."/>
            <person name="Galagan J."/>
            <person name="Nusbaum C."/>
            <person name="Birren B."/>
        </authorList>
    </citation>
    <scope>NUCLEOTIDE SEQUENCE [LARGE SCALE GENOMIC DNA]</scope>
    <source>
        <strain evidence="2">ATCC 14672 / DSM 40746 / JCM 4963 / KCTC 9882 / NRRL B-12104 / FH 1290</strain>
    </source>
</reference>
<dbReference type="AlphaFoldDB" id="D5ZNY7"/>
<name>D5ZNY7_STRV1</name>
<dbReference type="Proteomes" id="UP000003824">
    <property type="component" value="Unassembled WGS sequence"/>
</dbReference>